<dbReference type="InterPro" id="IPR013747">
    <property type="entry name" value="ACP_syn_III_C"/>
</dbReference>
<evidence type="ECO:0000256" key="1">
    <source>
        <dbReference type="ARBA" id="ARBA00005189"/>
    </source>
</evidence>
<evidence type="ECO:0000256" key="3">
    <source>
        <dbReference type="ARBA" id="ARBA00022516"/>
    </source>
</evidence>
<evidence type="ECO:0000256" key="2">
    <source>
        <dbReference type="ARBA" id="ARBA00008642"/>
    </source>
</evidence>
<comment type="similarity">
    <text evidence="2">Belongs to the thiolase-like superfamily. FabH family.</text>
</comment>
<keyword evidence="6" id="KW-0443">Lipid metabolism</keyword>
<organism evidence="10 11">
    <name type="scientific">Candidatus Seongchinamella marina</name>
    <dbReference type="NCBI Taxonomy" id="2518990"/>
    <lineage>
        <taxon>Bacteria</taxon>
        <taxon>Pseudomonadati</taxon>
        <taxon>Pseudomonadota</taxon>
        <taxon>Gammaproteobacteria</taxon>
        <taxon>Cellvibrionales</taxon>
        <taxon>Halieaceae</taxon>
        <taxon>Seongchinamella</taxon>
    </lineage>
</organism>
<reference evidence="10" key="1">
    <citation type="submission" date="2019-02" db="EMBL/GenBank/DDBJ databases">
        <authorList>
            <person name="Li S.-H."/>
        </authorList>
    </citation>
    <scope>NUCLEOTIDE SEQUENCE</scope>
    <source>
        <strain evidence="10">IMCC8485</strain>
    </source>
</reference>
<evidence type="ECO:0000259" key="8">
    <source>
        <dbReference type="Pfam" id="PF08541"/>
    </source>
</evidence>
<dbReference type="CDD" id="cd00830">
    <property type="entry name" value="KAS_III"/>
    <property type="match status" value="1"/>
</dbReference>
<comment type="caution">
    <text evidence="10">The sequence shown here is derived from an EMBL/GenBank/DDBJ whole genome shotgun (WGS) entry which is preliminary data.</text>
</comment>
<dbReference type="PANTHER" id="PTHR43091:SF1">
    <property type="entry name" value="BETA-KETOACYL-[ACYL-CARRIER-PROTEIN] SYNTHASE III, CHLOROPLASTIC"/>
    <property type="match status" value="1"/>
</dbReference>
<dbReference type="InterPro" id="IPR016039">
    <property type="entry name" value="Thiolase-like"/>
</dbReference>
<keyword evidence="11" id="KW-1185">Reference proteome</keyword>
<proteinExistence type="inferred from homology"/>
<name>A0ABT3SXI2_9GAMM</name>
<comment type="pathway">
    <text evidence="1">Lipid metabolism.</text>
</comment>
<keyword evidence="4" id="KW-0808">Transferase</keyword>
<keyword evidence="5" id="KW-0276">Fatty acid metabolism</keyword>
<dbReference type="PANTHER" id="PTHR43091">
    <property type="entry name" value="3-OXOACYL-[ACYL-CARRIER-PROTEIN] SYNTHASE"/>
    <property type="match status" value="1"/>
</dbReference>
<keyword evidence="7" id="KW-0275">Fatty acid biosynthesis</keyword>
<evidence type="ECO:0000313" key="10">
    <source>
        <dbReference type="EMBL" id="MCX2974708.1"/>
    </source>
</evidence>
<keyword evidence="3" id="KW-0444">Lipid biosynthesis</keyword>
<dbReference type="EMBL" id="SHNP01000005">
    <property type="protein sequence ID" value="MCX2974708.1"/>
    <property type="molecule type" value="Genomic_DNA"/>
</dbReference>
<sequence length="309" mass="33587">MVGIKAIASYIPERRVSNVDRAEEVGKEVDFITGKVGFTSLQRKSDGEETSDLCVGAFDALLKKQPDIKREDIDCLIVVTQNPDGFGLPHTSAIVQHKLGLSENVAAFDVSLGCSGFVYGLDVIQAFMNAQGLQHGLLFTADPYSKVIDPLDYNTELLFGDAAAVTYIAAQPIFISRKSTFSTNARLSHSIKVNEDTRVLSMLGNNVFKFAVTKVPAQIEQCLEQNGLEKSEVDLYLLHQGSKYIVDNLITALGVEADKAPFLAAEIGNTVSSSIPLMLEQYMETGEKTILISGFGVGLSWATSILERL</sequence>
<evidence type="ECO:0000256" key="4">
    <source>
        <dbReference type="ARBA" id="ARBA00022679"/>
    </source>
</evidence>
<evidence type="ECO:0000256" key="6">
    <source>
        <dbReference type="ARBA" id="ARBA00023098"/>
    </source>
</evidence>
<feature type="domain" description="Beta-ketoacyl-[acyl-carrier-protein] synthase III C-terminal" evidence="8">
    <location>
        <begin position="223"/>
        <end position="307"/>
    </location>
</feature>
<feature type="domain" description="Beta-ketoacyl-[acyl-carrier-protein] synthase III N-terminal" evidence="9">
    <location>
        <begin position="108"/>
        <end position="171"/>
    </location>
</feature>
<dbReference type="RefSeq" id="WP_279253438.1">
    <property type="nucleotide sequence ID" value="NZ_SHNP01000005.1"/>
</dbReference>
<dbReference type="Pfam" id="PF08541">
    <property type="entry name" value="ACP_syn_III_C"/>
    <property type="match status" value="1"/>
</dbReference>
<dbReference type="Pfam" id="PF08545">
    <property type="entry name" value="ACP_syn_III"/>
    <property type="match status" value="1"/>
</dbReference>
<evidence type="ECO:0000313" key="11">
    <source>
        <dbReference type="Proteomes" id="UP001143307"/>
    </source>
</evidence>
<dbReference type="SUPFAM" id="SSF53901">
    <property type="entry name" value="Thiolase-like"/>
    <property type="match status" value="1"/>
</dbReference>
<evidence type="ECO:0000256" key="5">
    <source>
        <dbReference type="ARBA" id="ARBA00022832"/>
    </source>
</evidence>
<gene>
    <name evidence="10" type="ORF">EYC87_14030</name>
</gene>
<protein>
    <submittedName>
        <fullName evidence="10">Ketoacyl-ACP synthase III</fullName>
    </submittedName>
</protein>
<evidence type="ECO:0000256" key="7">
    <source>
        <dbReference type="ARBA" id="ARBA00023160"/>
    </source>
</evidence>
<dbReference type="Proteomes" id="UP001143307">
    <property type="component" value="Unassembled WGS sequence"/>
</dbReference>
<dbReference type="Gene3D" id="3.40.47.10">
    <property type="match status" value="1"/>
</dbReference>
<accession>A0ABT3SXI2</accession>
<evidence type="ECO:0000259" key="9">
    <source>
        <dbReference type="Pfam" id="PF08545"/>
    </source>
</evidence>
<dbReference type="InterPro" id="IPR013751">
    <property type="entry name" value="ACP_syn_III_N"/>
</dbReference>